<reference evidence="1 2" key="1">
    <citation type="submission" date="2019-06" db="EMBL/GenBank/DDBJ databases">
        <title>Sequencing the genomes of 1000 actinobacteria strains.</title>
        <authorList>
            <person name="Klenk H.-P."/>
        </authorList>
    </citation>
    <scope>NUCLEOTIDE SEQUENCE [LARGE SCALE GENOMIC DNA]</scope>
    <source>
        <strain evidence="1 2">DSM 45301</strain>
    </source>
</reference>
<dbReference type="InterPro" id="IPR006764">
    <property type="entry name" value="SAM_dep_MeTrfase_SAV2177_type"/>
</dbReference>
<evidence type="ECO:0000313" key="2">
    <source>
        <dbReference type="Proteomes" id="UP000315677"/>
    </source>
</evidence>
<sequence length="271" mass="29343">MTGAGRVPDDLRDRINPTVPHSARIWNYWLGGKDYYAADREAGDKVLATYPGIREDARQARDFLARAVTHLAAECGVNQFLDIGTGLPTSNNTHEVAQAIDPSARIVYVDNDPIVLVHARALLTSTKEGACAYIDADARTPEHIVEQAGRTLDFTRPVGLMMLGVLGNVADYSQARSIVGQLVGAIPSGSFLVLEDGAATSEERLQATAEHNEGGHAVYVNRRPEEIAGFFEGLELLDPGVVPVSRWRPSSVWSDREPPAVNAYCGVARKP</sequence>
<keyword evidence="2" id="KW-1185">Reference proteome</keyword>
<name>A0A543DQW7_9PSEU</name>
<evidence type="ECO:0000313" key="1">
    <source>
        <dbReference type="EMBL" id="TQM11735.1"/>
    </source>
</evidence>
<proteinExistence type="predicted"/>
<comment type="caution">
    <text evidence="1">The sequence shown here is derived from an EMBL/GenBank/DDBJ whole genome shotgun (WGS) entry which is preliminary data.</text>
</comment>
<dbReference type="InterPro" id="IPR029063">
    <property type="entry name" value="SAM-dependent_MTases_sf"/>
</dbReference>
<dbReference type="Gene3D" id="3.40.50.150">
    <property type="entry name" value="Vaccinia Virus protein VP39"/>
    <property type="match status" value="1"/>
</dbReference>
<accession>A0A543DQW7</accession>
<dbReference type="AlphaFoldDB" id="A0A543DQW7"/>
<dbReference type="EMBL" id="VFPA01000002">
    <property type="protein sequence ID" value="TQM11735.1"/>
    <property type="molecule type" value="Genomic_DNA"/>
</dbReference>
<dbReference type="Pfam" id="PF04672">
    <property type="entry name" value="Methyltransf_19"/>
    <property type="match status" value="1"/>
</dbReference>
<gene>
    <name evidence="1" type="ORF">FB558_4305</name>
</gene>
<dbReference type="OrthoDB" id="5175904at2"/>
<dbReference type="PIRSF" id="PIRSF017393">
    <property type="entry name" value="MTase_SAV2177"/>
    <property type="match status" value="1"/>
</dbReference>
<dbReference type="SUPFAM" id="SSF53335">
    <property type="entry name" value="S-adenosyl-L-methionine-dependent methyltransferases"/>
    <property type="match status" value="1"/>
</dbReference>
<dbReference type="GO" id="GO:0032259">
    <property type="term" value="P:methylation"/>
    <property type="evidence" value="ECO:0007669"/>
    <property type="project" value="UniProtKB-KW"/>
</dbReference>
<organism evidence="1 2">
    <name type="scientific">Pseudonocardia kunmingensis</name>
    <dbReference type="NCBI Taxonomy" id="630975"/>
    <lineage>
        <taxon>Bacteria</taxon>
        <taxon>Bacillati</taxon>
        <taxon>Actinomycetota</taxon>
        <taxon>Actinomycetes</taxon>
        <taxon>Pseudonocardiales</taxon>
        <taxon>Pseudonocardiaceae</taxon>
        <taxon>Pseudonocardia</taxon>
    </lineage>
</organism>
<dbReference type="GO" id="GO:0008168">
    <property type="term" value="F:methyltransferase activity"/>
    <property type="evidence" value="ECO:0007669"/>
    <property type="project" value="UniProtKB-KW"/>
</dbReference>
<keyword evidence="1" id="KW-0808">Transferase</keyword>
<keyword evidence="1" id="KW-0489">Methyltransferase</keyword>
<protein>
    <submittedName>
        <fullName evidence="1">S-adenosyl methyltransferase</fullName>
    </submittedName>
</protein>
<dbReference type="Proteomes" id="UP000315677">
    <property type="component" value="Unassembled WGS sequence"/>
</dbReference>